<evidence type="ECO:0000313" key="4">
    <source>
        <dbReference type="Proteomes" id="UP000603434"/>
    </source>
</evidence>
<evidence type="ECO:0000256" key="2">
    <source>
        <dbReference type="RuleBase" id="RU362080"/>
    </source>
</evidence>
<dbReference type="InterPro" id="IPR036165">
    <property type="entry name" value="YefM-like_sf"/>
</dbReference>
<reference evidence="3 4" key="1">
    <citation type="submission" date="2020-08" db="EMBL/GenBank/DDBJ databases">
        <title>Bridging the membrane lipid divide: bacteria of the FCB group superphylum have the potential to synthesize archaeal ether lipids.</title>
        <authorList>
            <person name="Villanueva L."/>
            <person name="Von Meijenfeldt F.A.B."/>
            <person name="Westbye A.B."/>
            <person name="Yadav S."/>
            <person name="Hopmans E.C."/>
            <person name="Dutilh B.E."/>
            <person name="Sinninghe Damste J.S."/>
        </authorList>
    </citation>
    <scope>NUCLEOTIDE SEQUENCE [LARGE SCALE GENOMIC DNA]</scope>
    <source>
        <strain evidence="3">NIOZ-UU30</strain>
    </source>
</reference>
<evidence type="ECO:0000313" key="3">
    <source>
        <dbReference type="EMBL" id="MBC8362759.1"/>
    </source>
</evidence>
<dbReference type="Pfam" id="PF02604">
    <property type="entry name" value="PhdYeFM_antitox"/>
    <property type="match status" value="1"/>
</dbReference>
<evidence type="ECO:0000256" key="1">
    <source>
        <dbReference type="ARBA" id="ARBA00009981"/>
    </source>
</evidence>
<organism evidence="3 4">
    <name type="scientific">Candidatus Desulfatibia profunda</name>
    <dbReference type="NCBI Taxonomy" id="2841695"/>
    <lineage>
        <taxon>Bacteria</taxon>
        <taxon>Pseudomonadati</taxon>
        <taxon>Thermodesulfobacteriota</taxon>
        <taxon>Desulfobacteria</taxon>
        <taxon>Desulfobacterales</taxon>
        <taxon>Desulfobacterales incertae sedis</taxon>
        <taxon>Candidatus Desulfatibia</taxon>
    </lineage>
</organism>
<dbReference type="Gene3D" id="3.40.1620.10">
    <property type="entry name" value="YefM-like domain"/>
    <property type="match status" value="1"/>
</dbReference>
<comment type="function">
    <text evidence="2">Antitoxin component of a type II toxin-antitoxin (TA) system.</text>
</comment>
<dbReference type="Proteomes" id="UP000603434">
    <property type="component" value="Unassembled WGS sequence"/>
</dbReference>
<sequence>MTEKIISVADAKKHFSDLLGQVAYKKQHILITKRGKPMARLIPVEASDDHLIDAHGWLENDDPFFDAIDRIVQERSKHVPRILKETTAE</sequence>
<gene>
    <name evidence="3" type="ORF">H8E23_15350</name>
</gene>
<comment type="similarity">
    <text evidence="1 2">Belongs to the phD/YefM antitoxin family.</text>
</comment>
<accession>A0A8J6NQ36</accession>
<name>A0A8J6NQ36_9BACT</name>
<dbReference type="AlphaFoldDB" id="A0A8J6NQ36"/>
<dbReference type="SUPFAM" id="SSF143120">
    <property type="entry name" value="YefM-like"/>
    <property type="match status" value="1"/>
</dbReference>
<protein>
    <recommendedName>
        <fullName evidence="2">Antitoxin</fullName>
    </recommendedName>
</protein>
<dbReference type="InterPro" id="IPR006442">
    <property type="entry name" value="Antitoxin_Phd/YefM"/>
</dbReference>
<dbReference type="EMBL" id="JACNJH010000217">
    <property type="protein sequence ID" value="MBC8362759.1"/>
    <property type="molecule type" value="Genomic_DNA"/>
</dbReference>
<proteinExistence type="inferred from homology"/>
<comment type="caution">
    <text evidence="3">The sequence shown here is derived from an EMBL/GenBank/DDBJ whole genome shotgun (WGS) entry which is preliminary data.</text>
</comment>
<dbReference type="NCBIfam" id="TIGR01552">
    <property type="entry name" value="phd_fam"/>
    <property type="match status" value="1"/>
</dbReference>